<organism evidence="3 4">
    <name type="scientific">Mycobacterium simiae</name>
    <name type="common">Mycobacterium habana</name>
    <dbReference type="NCBI Taxonomy" id="1784"/>
    <lineage>
        <taxon>Bacteria</taxon>
        <taxon>Bacillati</taxon>
        <taxon>Actinomycetota</taxon>
        <taxon>Actinomycetes</taxon>
        <taxon>Mycobacteriales</taxon>
        <taxon>Mycobacteriaceae</taxon>
        <taxon>Mycobacterium</taxon>
        <taxon>Mycobacterium simiae complex</taxon>
    </lineage>
</organism>
<dbReference type="InterPro" id="IPR018649">
    <property type="entry name" value="SHOCT"/>
</dbReference>
<keyword evidence="1" id="KW-1133">Transmembrane helix</keyword>
<dbReference type="EMBL" id="MZZM01000005">
    <property type="protein sequence ID" value="ORJ64008.1"/>
    <property type="molecule type" value="Genomic_DNA"/>
</dbReference>
<accession>A0A1X0YFM8</accession>
<comment type="caution">
    <text evidence="3">The sequence shown here is derived from an EMBL/GenBank/DDBJ whole genome shotgun (WGS) entry which is preliminary data.</text>
</comment>
<feature type="domain" description="SHOCT" evidence="2">
    <location>
        <begin position="210"/>
        <end position="237"/>
    </location>
</feature>
<reference evidence="3 4" key="1">
    <citation type="submission" date="2017-03" db="EMBL/GenBank/DDBJ databases">
        <title>Genomic insights into Mycobacterium simiae human colonization.</title>
        <authorList>
            <person name="Steffani J.L."/>
            <person name="Brunck M.E."/>
            <person name="Cruz E."/>
            <person name="Montiel R."/>
            <person name="Barona F."/>
        </authorList>
    </citation>
    <scope>NUCLEOTIDE SEQUENCE [LARGE SCALE GENOMIC DNA]</scope>
    <source>
        <strain evidence="3 4">MsiGto</strain>
    </source>
</reference>
<keyword evidence="4" id="KW-1185">Reference proteome</keyword>
<dbReference type="RefSeq" id="WP_061556120.1">
    <property type="nucleotide sequence ID" value="NZ_MZZM01000005.1"/>
</dbReference>
<proteinExistence type="predicted"/>
<dbReference type="Proteomes" id="UP000193040">
    <property type="component" value="Unassembled WGS sequence"/>
</dbReference>
<evidence type="ECO:0000313" key="3">
    <source>
        <dbReference type="EMBL" id="ORJ64008.1"/>
    </source>
</evidence>
<dbReference type="Pfam" id="PF09851">
    <property type="entry name" value="SHOCT"/>
    <property type="match status" value="1"/>
</dbReference>
<feature type="transmembrane region" description="Helical" evidence="1">
    <location>
        <begin position="12"/>
        <end position="36"/>
    </location>
</feature>
<sequence length="240" mass="25508">MRSRRLAKMSLAAAVVTMIVAVAGFIITLVLNAFFLDKYNDYGEVPIPGAGSLYLPAGEVTVSLHTVVIGGADGGLPVPPLGVTITPPDGVAQPTMTESIGSTTTVNNDAHVRVWVAQIPAAGTYHVTTDGQVNGYIAPRLAFGHSSSYGYLVWVFVALFVVGLADSILSGWWLARTRRRAAAAVVSRSWEPASSLSGAYEPTDEGVRLERLKTLAALRDSGALTEEEFQTEKRRILGGH</sequence>
<keyword evidence="1" id="KW-0812">Transmembrane</keyword>
<dbReference type="AlphaFoldDB" id="A0A1X0YFM8"/>
<name>A0A1X0YFM8_MYCSI</name>
<feature type="transmembrane region" description="Helical" evidence="1">
    <location>
        <begin position="151"/>
        <end position="175"/>
    </location>
</feature>
<dbReference type="STRING" id="1784.VC42_04380"/>
<keyword evidence="1" id="KW-0472">Membrane</keyword>
<gene>
    <name evidence="3" type="ORF">B5M45_01925</name>
</gene>
<evidence type="ECO:0000256" key="1">
    <source>
        <dbReference type="SAM" id="Phobius"/>
    </source>
</evidence>
<evidence type="ECO:0000259" key="2">
    <source>
        <dbReference type="Pfam" id="PF09851"/>
    </source>
</evidence>
<evidence type="ECO:0000313" key="4">
    <source>
        <dbReference type="Proteomes" id="UP000193040"/>
    </source>
</evidence>
<protein>
    <recommendedName>
        <fullName evidence="2">SHOCT domain-containing protein</fullName>
    </recommendedName>
</protein>